<dbReference type="HAMAP" id="MF_00176">
    <property type="entry name" value="Ser_tRNA_synth_type1"/>
    <property type="match status" value="1"/>
</dbReference>
<dbReference type="SUPFAM" id="SSF55681">
    <property type="entry name" value="Class II aaRS and biotin synthetases"/>
    <property type="match status" value="1"/>
</dbReference>
<dbReference type="Gene3D" id="1.10.287.40">
    <property type="entry name" value="Serine-tRNA synthetase, tRNA binding domain"/>
    <property type="match status" value="1"/>
</dbReference>
<comment type="similarity">
    <text evidence="3 12">Belongs to the class-II aminoacyl-tRNA synthetase family. Type-1 seryl-tRNA synthetase subfamily.</text>
</comment>
<feature type="binding site" evidence="12">
    <location>
        <position position="385"/>
    </location>
    <ligand>
        <name>L-serine</name>
        <dbReference type="ChEBI" id="CHEBI:33384"/>
    </ligand>
</feature>
<sequence>MLDVKLLRNNFDEVKQKLQNRGEDLGEFEKFGELDKRRRTLIVETEALKSQRNEVSQEIAKLKREKQDADAKIEEMRVVGDRIKTLDIELREIDEKLDMILMSIPNIPHESTPVGESEDDNVEIRKWGEVREFDFEPKAHWDLGTDLDILDFENAAKVTGSRFVFYKKLGARLERALINFMMDLHSNEHGYEEMLPPYMVNRASMTGTGQLPKFEEDAFLIEAEDYFLIPTAEVPVTNYHREDILKAEDLPRKYTAFSACFRSEAGSAGRDTRGLIRQHQFNKVELVQFVKPEDSYEALEKLTGNAEEVLRRLELPYRVLSMCTADLGFTAAKKYDLEVWIPSYNSYREISSCSNFESFQARRANIRFRREPGSKPEYVHTLNGSGLALGRTVAAILENYQDADGSVHIPKVLQGYMGGIEKIELPK</sequence>
<dbReference type="GO" id="GO:0016740">
    <property type="term" value="F:transferase activity"/>
    <property type="evidence" value="ECO:0007669"/>
    <property type="project" value="UniProtKB-ARBA"/>
</dbReference>
<evidence type="ECO:0000256" key="14">
    <source>
        <dbReference type="PIRSR" id="PIRSR001529-2"/>
    </source>
</evidence>
<feature type="binding site" evidence="13">
    <location>
        <position position="383"/>
    </location>
    <ligand>
        <name>L-serine</name>
        <dbReference type="ChEBI" id="CHEBI:33384"/>
    </ligand>
</feature>
<dbReference type="InterPro" id="IPR002317">
    <property type="entry name" value="Ser-tRNA-ligase_type_1"/>
</dbReference>
<feature type="binding site" evidence="12">
    <location>
        <begin position="231"/>
        <end position="233"/>
    </location>
    <ligand>
        <name>L-serine</name>
        <dbReference type="ChEBI" id="CHEBI:33384"/>
    </ligand>
</feature>
<feature type="binding site" evidence="12 14">
    <location>
        <begin position="262"/>
        <end position="264"/>
    </location>
    <ligand>
        <name>ATP</name>
        <dbReference type="ChEBI" id="CHEBI:30616"/>
    </ligand>
</feature>
<comment type="subcellular location">
    <subcellularLocation>
        <location evidence="1 12">Cytoplasm</location>
    </subcellularLocation>
</comment>
<feature type="coiled-coil region" evidence="15">
    <location>
        <begin position="45"/>
        <end position="79"/>
    </location>
</feature>
<dbReference type="InterPro" id="IPR002314">
    <property type="entry name" value="aa-tRNA-synt_IIb"/>
</dbReference>
<comment type="function">
    <text evidence="12">Catalyzes the attachment of serine to tRNA(Ser). Is also able to aminoacylate tRNA(Sec) with serine, to form the misacylated tRNA L-seryl-tRNA(Sec), which will be further converted into selenocysteinyl-tRNA(Sec).</text>
</comment>
<dbReference type="GO" id="GO:0140096">
    <property type="term" value="F:catalytic activity, acting on a protein"/>
    <property type="evidence" value="ECO:0007669"/>
    <property type="project" value="UniProtKB-ARBA"/>
</dbReference>
<dbReference type="EC" id="6.1.1.11" evidence="12"/>
<evidence type="ECO:0000256" key="1">
    <source>
        <dbReference type="ARBA" id="ARBA00004496"/>
    </source>
</evidence>
<dbReference type="GO" id="GO:0005524">
    <property type="term" value="F:ATP binding"/>
    <property type="evidence" value="ECO:0007669"/>
    <property type="project" value="UniProtKB-UniRule"/>
</dbReference>
<evidence type="ECO:0000256" key="12">
    <source>
        <dbReference type="HAMAP-Rule" id="MF_00176"/>
    </source>
</evidence>
<dbReference type="GO" id="GO:0004828">
    <property type="term" value="F:serine-tRNA ligase activity"/>
    <property type="evidence" value="ECO:0007669"/>
    <property type="project" value="UniProtKB-UniRule"/>
</dbReference>
<accession>A0A823J2M6</accession>
<feature type="binding site" evidence="12 13">
    <location>
        <position position="285"/>
    </location>
    <ligand>
        <name>L-serine</name>
        <dbReference type="ChEBI" id="CHEBI:33384"/>
    </ligand>
</feature>
<keyword evidence="8 12" id="KW-0648">Protein biosynthesis</keyword>
<evidence type="ECO:0000256" key="7">
    <source>
        <dbReference type="ARBA" id="ARBA00022840"/>
    </source>
</evidence>
<name>A0A823J2M6_LISMN</name>
<dbReference type="PANTHER" id="PTHR43697:SF1">
    <property type="entry name" value="SERINE--TRNA LIGASE"/>
    <property type="match status" value="1"/>
</dbReference>
<keyword evidence="5 12" id="KW-0436">Ligase</keyword>
<comment type="catalytic activity">
    <reaction evidence="10 12">
        <text>tRNA(Sec) + L-serine + ATP = L-seryl-tRNA(Sec) + AMP + diphosphate + H(+)</text>
        <dbReference type="Rhea" id="RHEA:42580"/>
        <dbReference type="Rhea" id="RHEA-COMP:9742"/>
        <dbReference type="Rhea" id="RHEA-COMP:10128"/>
        <dbReference type="ChEBI" id="CHEBI:15378"/>
        <dbReference type="ChEBI" id="CHEBI:30616"/>
        <dbReference type="ChEBI" id="CHEBI:33019"/>
        <dbReference type="ChEBI" id="CHEBI:33384"/>
        <dbReference type="ChEBI" id="CHEBI:78442"/>
        <dbReference type="ChEBI" id="CHEBI:78533"/>
        <dbReference type="ChEBI" id="CHEBI:456215"/>
        <dbReference type="EC" id="6.1.1.11"/>
    </reaction>
</comment>
<proteinExistence type="inferred from homology"/>
<evidence type="ECO:0000256" key="3">
    <source>
        <dbReference type="ARBA" id="ARBA00010728"/>
    </source>
</evidence>
<comment type="caution">
    <text evidence="12">Lacks conserved residue(s) required for the propagation of feature annotation.</text>
</comment>
<feature type="binding site" evidence="13">
    <location>
        <position position="262"/>
    </location>
    <ligand>
        <name>L-serine</name>
        <dbReference type="ChEBI" id="CHEBI:33384"/>
    </ligand>
</feature>
<dbReference type="Proteomes" id="UP000524387">
    <property type="component" value="Unassembled WGS sequence"/>
</dbReference>
<evidence type="ECO:0000313" key="17">
    <source>
        <dbReference type="EMBL" id="EAG9353717.1"/>
    </source>
</evidence>
<dbReference type="PIRSF" id="PIRSF001529">
    <property type="entry name" value="Ser-tRNA-synth_IIa"/>
    <property type="match status" value="1"/>
</dbReference>
<evidence type="ECO:0000256" key="11">
    <source>
        <dbReference type="ARBA" id="ARBA00048823"/>
    </source>
</evidence>
<feature type="binding site" evidence="12 14">
    <location>
        <begin position="349"/>
        <end position="352"/>
    </location>
    <ligand>
        <name>ATP</name>
        <dbReference type="ChEBI" id="CHEBI:30616"/>
    </ligand>
</feature>
<dbReference type="InterPro" id="IPR045864">
    <property type="entry name" value="aa-tRNA-synth_II/BPL/LPL"/>
</dbReference>
<dbReference type="RefSeq" id="WP_070034680.1">
    <property type="nucleotide sequence ID" value="NZ_CP090057.1"/>
</dbReference>
<dbReference type="CDD" id="cd00770">
    <property type="entry name" value="SerRS_core"/>
    <property type="match status" value="1"/>
</dbReference>
<feature type="binding site" evidence="13">
    <location>
        <position position="231"/>
    </location>
    <ligand>
        <name>L-serine</name>
        <dbReference type="ChEBI" id="CHEBI:33384"/>
    </ligand>
</feature>
<evidence type="ECO:0000256" key="5">
    <source>
        <dbReference type="ARBA" id="ARBA00022598"/>
    </source>
</evidence>
<comment type="pathway">
    <text evidence="2 12">Aminoacyl-tRNA biosynthesis; selenocysteinyl-tRNA(Sec) biosynthesis; L-seryl-tRNA(Sec) from L-serine and tRNA(Sec): step 1/1.</text>
</comment>
<keyword evidence="9 12" id="KW-0030">Aminoacyl-tRNA synthetase</keyword>
<dbReference type="SUPFAM" id="SSF46589">
    <property type="entry name" value="tRNA-binding arm"/>
    <property type="match status" value="1"/>
</dbReference>
<dbReference type="GO" id="GO:0016260">
    <property type="term" value="P:selenocysteine biosynthetic process"/>
    <property type="evidence" value="ECO:0007669"/>
    <property type="project" value="UniProtKB-UniRule"/>
</dbReference>
<dbReference type="InterPro" id="IPR033729">
    <property type="entry name" value="SerRS_core"/>
</dbReference>
<dbReference type="PRINTS" id="PR00981">
    <property type="entry name" value="TRNASYNTHSER"/>
</dbReference>
<evidence type="ECO:0000259" key="16">
    <source>
        <dbReference type="PROSITE" id="PS50862"/>
    </source>
</evidence>
<dbReference type="UniPathway" id="UPA00906">
    <property type="reaction ID" value="UER00895"/>
</dbReference>
<reference evidence="17 18" key="1">
    <citation type="submission" date="2019-04" db="EMBL/GenBank/DDBJ databases">
        <authorList>
            <consortium name="GenomeTrakr network: Whole genome sequencing for foodborne pathogen traceback"/>
        </authorList>
    </citation>
    <scope>NUCLEOTIDE SEQUENCE [LARGE SCALE GENOMIC DNA]</scope>
    <source>
        <strain evidence="17 18">CFSAN072502</strain>
    </source>
</reference>
<organism evidence="17 18">
    <name type="scientific">Listeria monocytogenes</name>
    <dbReference type="NCBI Taxonomy" id="1639"/>
    <lineage>
        <taxon>Bacteria</taxon>
        <taxon>Bacillati</taxon>
        <taxon>Bacillota</taxon>
        <taxon>Bacilli</taxon>
        <taxon>Bacillales</taxon>
        <taxon>Listeriaceae</taxon>
        <taxon>Listeria</taxon>
    </lineage>
</organism>
<keyword evidence="4 12" id="KW-0963">Cytoplasm</keyword>
<comment type="catalytic activity">
    <reaction evidence="11 12">
        <text>tRNA(Ser) + L-serine + ATP = L-seryl-tRNA(Ser) + AMP + diphosphate + H(+)</text>
        <dbReference type="Rhea" id="RHEA:12292"/>
        <dbReference type="Rhea" id="RHEA-COMP:9669"/>
        <dbReference type="Rhea" id="RHEA-COMP:9703"/>
        <dbReference type="ChEBI" id="CHEBI:15378"/>
        <dbReference type="ChEBI" id="CHEBI:30616"/>
        <dbReference type="ChEBI" id="CHEBI:33019"/>
        <dbReference type="ChEBI" id="CHEBI:33384"/>
        <dbReference type="ChEBI" id="CHEBI:78442"/>
        <dbReference type="ChEBI" id="CHEBI:78533"/>
        <dbReference type="ChEBI" id="CHEBI:456215"/>
        <dbReference type="EC" id="6.1.1.11"/>
    </reaction>
</comment>
<evidence type="ECO:0000256" key="2">
    <source>
        <dbReference type="ARBA" id="ARBA00005045"/>
    </source>
</evidence>
<evidence type="ECO:0000256" key="9">
    <source>
        <dbReference type="ARBA" id="ARBA00023146"/>
    </source>
</evidence>
<dbReference type="Pfam" id="PF02403">
    <property type="entry name" value="Seryl_tRNA_N"/>
    <property type="match status" value="1"/>
</dbReference>
<dbReference type="GO" id="GO:0005737">
    <property type="term" value="C:cytoplasm"/>
    <property type="evidence" value="ECO:0007669"/>
    <property type="project" value="UniProtKB-SubCell"/>
</dbReference>
<evidence type="ECO:0000256" key="8">
    <source>
        <dbReference type="ARBA" id="ARBA00022917"/>
    </source>
</evidence>
<comment type="domain">
    <text evidence="12">Consists of two distinct domains, a catalytic core and a N-terminal extension that is involved in tRNA binding.</text>
</comment>
<dbReference type="InterPro" id="IPR010978">
    <property type="entry name" value="tRNA-bd_arm"/>
</dbReference>
<comment type="subunit">
    <text evidence="12">Homodimer. The tRNA molecule binds across the dimer.</text>
</comment>
<evidence type="ECO:0000313" key="18">
    <source>
        <dbReference type="Proteomes" id="UP000524387"/>
    </source>
</evidence>
<gene>
    <name evidence="12 17" type="primary">serS</name>
    <name evidence="17" type="ORF">CW895_07815</name>
</gene>
<comment type="caution">
    <text evidence="17">The sequence shown here is derived from an EMBL/GenBank/DDBJ whole genome shotgun (WGS) entry which is preliminary data.</text>
</comment>
<evidence type="ECO:0000256" key="4">
    <source>
        <dbReference type="ARBA" id="ARBA00022490"/>
    </source>
</evidence>
<dbReference type="EMBL" id="AABEKN010000003">
    <property type="protein sequence ID" value="EAG9353717.1"/>
    <property type="molecule type" value="Genomic_DNA"/>
</dbReference>
<dbReference type="InterPro" id="IPR015866">
    <property type="entry name" value="Ser-tRNA-synth_1_N"/>
</dbReference>
<dbReference type="PROSITE" id="PS50862">
    <property type="entry name" value="AA_TRNA_LIGASE_II"/>
    <property type="match status" value="1"/>
</dbReference>
<dbReference type="InterPro" id="IPR006195">
    <property type="entry name" value="aa-tRNA-synth_II"/>
</dbReference>
<dbReference type="Gene3D" id="3.30.930.10">
    <property type="entry name" value="Bira Bifunctional Protein, Domain 2"/>
    <property type="match status" value="1"/>
</dbReference>
<feature type="domain" description="Aminoacyl-transfer RNA synthetases class-II family profile" evidence="16">
    <location>
        <begin position="172"/>
        <end position="410"/>
    </location>
</feature>
<evidence type="ECO:0000256" key="6">
    <source>
        <dbReference type="ARBA" id="ARBA00022741"/>
    </source>
</evidence>
<keyword evidence="6 12" id="KW-0547">Nucleotide-binding</keyword>
<keyword evidence="15" id="KW-0175">Coiled coil</keyword>
<dbReference type="AlphaFoldDB" id="A0A823J2M6"/>
<keyword evidence="7 12" id="KW-0067">ATP-binding</keyword>
<dbReference type="NCBIfam" id="TIGR00414">
    <property type="entry name" value="serS"/>
    <property type="match status" value="1"/>
</dbReference>
<evidence type="ECO:0000256" key="13">
    <source>
        <dbReference type="PIRSR" id="PIRSR001529-1"/>
    </source>
</evidence>
<dbReference type="PANTHER" id="PTHR43697">
    <property type="entry name" value="SERYL-TRNA SYNTHETASE"/>
    <property type="match status" value="1"/>
</dbReference>
<evidence type="ECO:0000256" key="15">
    <source>
        <dbReference type="SAM" id="Coils"/>
    </source>
</evidence>
<dbReference type="Pfam" id="PF00587">
    <property type="entry name" value="tRNA-synt_2b"/>
    <property type="match status" value="1"/>
</dbReference>
<protein>
    <recommendedName>
        <fullName evidence="12">Serine--tRNA ligase</fullName>
        <ecNumber evidence="12">6.1.1.11</ecNumber>
    </recommendedName>
    <alternativeName>
        <fullName evidence="12">Seryl-tRNA synthetase</fullName>
        <shortName evidence="12">SerRS</shortName>
    </alternativeName>
    <alternativeName>
        <fullName evidence="12">Seryl-tRNA(Ser/Sec) synthetase</fullName>
    </alternativeName>
</protein>
<dbReference type="GO" id="GO:0006434">
    <property type="term" value="P:seryl-tRNA aminoacylation"/>
    <property type="evidence" value="ECO:0007669"/>
    <property type="project" value="UniProtKB-UniRule"/>
</dbReference>
<evidence type="ECO:0000256" key="10">
    <source>
        <dbReference type="ARBA" id="ARBA00047929"/>
    </source>
</evidence>
<dbReference type="InterPro" id="IPR042103">
    <property type="entry name" value="SerRS_1_N_sf"/>
</dbReference>